<proteinExistence type="predicted"/>
<dbReference type="Proteomes" id="UP001213000">
    <property type="component" value="Unassembled WGS sequence"/>
</dbReference>
<evidence type="ECO:0000313" key="2">
    <source>
        <dbReference type="EMBL" id="KAJ3572295.1"/>
    </source>
</evidence>
<comment type="caution">
    <text evidence="2">The sequence shown here is derived from an EMBL/GenBank/DDBJ whole genome shotgun (WGS) entry which is preliminary data.</text>
</comment>
<feature type="region of interest" description="Disordered" evidence="1">
    <location>
        <begin position="55"/>
        <end position="80"/>
    </location>
</feature>
<protein>
    <submittedName>
        <fullName evidence="2">Uncharacterized protein</fullName>
    </submittedName>
</protein>
<gene>
    <name evidence="2" type="ORF">NP233_g3172</name>
</gene>
<dbReference type="AlphaFoldDB" id="A0AAD5W0T2"/>
<evidence type="ECO:0000313" key="3">
    <source>
        <dbReference type="Proteomes" id="UP001213000"/>
    </source>
</evidence>
<organism evidence="2 3">
    <name type="scientific">Leucocoprinus birnbaumii</name>
    <dbReference type="NCBI Taxonomy" id="56174"/>
    <lineage>
        <taxon>Eukaryota</taxon>
        <taxon>Fungi</taxon>
        <taxon>Dikarya</taxon>
        <taxon>Basidiomycota</taxon>
        <taxon>Agaricomycotina</taxon>
        <taxon>Agaricomycetes</taxon>
        <taxon>Agaricomycetidae</taxon>
        <taxon>Agaricales</taxon>
        <taxon>Agaricineae</taxon>
        <taxon>Agaricaceae</taxon>
        <taxon>Leucocoprinus</taxon>
    </lineage>
</organism>
<accession>A0AAD5W0T2</accession>
<feature type="compositionally biased region" description="Basic and acidic residues" evidence="1">
    <location>
        <begin position="172"/>
        <end position="191"/>
    </location>
</feature>
<sequence>MSPHMPVWYSNNSIKTAHSPDSCYMCHIYLAHVLTASQTLLRSALAMAGYSNHTPNSQPDIQEDFSAGGPCPAEGAPQEELKSRTSFYISSLKRQTEESSVATISKSDSGIPSPDSEPTAMFWDDQPCCGVTSASDDSDSNDESFHYVGVSGGGESGNRGGSDREIEDEERESQREDPSEEKRIDSTRDDTGSSIPFSSALTPDNEPSYTAVDSVTKIRQLMTRAHRADGEEALAQIKSLVTQAHATPVSQRTEAHTILLTEWRRPTAFPSPLPSLITPEIAVATIPASPSLGYAYVDASEVGIGFICNNKWEAWRLRNGWQYGGWKQGKLRDIQWAEAVAVELGGFKFGRPIGEPLAQKVVDDTRKLCQQLKIRLLVEWVPGTQNPADEPSRLNVGSAGTRFPAHAEIPLALQDVVLPFYQ</sequence>
<reference evidence="2" key="1">
    <citation type="submission" date="2022-07" db="EMBL/GenBank/DDBJ databases">
        <title>Genome Sequence of Leucocoprinus birnbaumii.</title>
        <authorList>
            <person name="Buettner E."/>
        </authorList>
    </citation>
    <scope>NUCLEOTIDE SEQUENCE</scope>
    <source>
        <strain evidence="2">VT141</strain>
    </source>
</reference>
<name>A0AAD5W0T2_9AGAR</name>
<keyword evidence="3" id="KW-1185">Reference proteome</keyword>
<feature type="compositionally biased region" description="Gly residues" evidence="1">
    <location>
        <begin position="150"/>
        <end position="160"/>
    </location>
</feature>
<feature type="compositionally biased region" description="Polar residues" evidence="1">
    <location>
        <begin position="98"/>
        <end position="110"/>
    </location>
</feature>
<feature type="compositionally biased region" description="Polar residues" evidence="1">
    <location>
        <begin position="192"/>
        <end position="209"/>
    </location>
</feature>
<feature type="region of interest" description="Disordered" evidence="1">
    <location>
        <begin position="98"/>
        <end position="209"/>
    </location>
</feature>
<evidence type="ECO:0000256" key="1">
    <source>
        <dbReference type="SAM" id="MobiDB-lite"/>
    </source>
</evidence>
<dbReference type="EMBL" id="JANIEX010000148">
    <property type="protein sequence ID" value="KAJ3572295.1"/>
    <property type="molecule type" value="Genomic_DNA"/>
</dbReference>